<organism evidence="1 2">
    <name type="scientific">Gulosibacter macacae</name>
    <dbReference type="NCBI Taxonomy" id="2488791"/>
    <lineage>
        <taxon>Bacteria</taxon>
        <taxon>Bacillati</taxon>
        <taxon>Actinomycetota</taxon>
        <taxon>Actinomycetes</taxon>
        <taxon>Micrococcales</taxon>
        <taxon>Microbacteriaceae</taxon>
        <taxon>Gulosibacter</taxon>
    </lineage>
</organism>
<keyword evidence="2" id="KW-1185">Reference proteome</keyword>
<dbReference type="GO" id="GO:0004519">
    <property type="term" value="F:endonuclease activity"/>
    <property type="evidence" value="ECO:0007669"/>
    <property type="project" value="UniProtKB-KW"/>
</dbReference>
<dbReference type="OrthoDB" id="5124189at2"/>
<dbReference type="InterPro" id="IPR003615">
    <property type="entry name" value="HNH_nuc"/>
</dbReference>
<reference evidence="1 2" key="1">
    <citation type="submission" date="2018-11" db="EMBL/GenBank/DDBJ databases">
        <title>YIM 102482-1 draft genome.</title>
        <authorList>
            <person name="Li G."/>
            <person name="Jiang Y."/>
        </authorList>
    </citation>
    <scope>NUCLEOTIDE SEQUENCE [LARGE SCALE GENOMIC DNA]</scope>
    <source>
        <strain evidence="1 2">YIM 102482-1</strain>
    </source>
</reference>
<name>A0A3P3VT03_9MICO</name>
<dbReference type="RefSeq" id="WP_124973482.1">
    <property type="nucleotide sequence ID" value="NZ_RQVS01000014.1"/>
</dbReference>
<sequence>MAVDKRLTALVLARDNHLCVIAGPRCGGWATVPDHRANRGAGGSRALDDAANLIAACGVCNGNKEDATGEWLQDLIRRGVRVLRRGQRSAQVLTRARLVPVEYPDGTWWQLDSAGGRTPCLRSVATSERGER</sequence>
<gene>
    <name evidence="1" type="ORF">EG850_11135</name>
</gene>
<accession>A0A3P3VT03</accession>
<proteinExistence type="predicted"/>
<protein>
    <submittedName>
        <fullName evidence="1">HNH endonuclease</fullName>
    </submittedName>
</protein>
<evidence type="ECO:0000313" key="1">
    <source>
        <dbReference type="EMBL" id="RRJ85932.1"/>
    </source>
</evidence>
<evidence type="ECO:0000313" key="2">
    <source>
        <dbReference type="Proteomes" id="UP000274391"/>
    </source>
</evidence>
<keyword evidence="1" id="KW-0255">Endonuclease</keyword>
<dbReference type="EMBL" id="RQVS01000014">
    <property type="protein sequence ID" value="RRJ85932.1"/>
    <property type="molecule type" value="Genomic_DNA"/>
</dbReference>
<dbReference type="CDD" id="cd00085">
    <property type="entry name" value="HNHc"/>
    <property type="match status" value="1"/>
</dbReference>
<dbReference type="AlphaFoldDB" id="A0A3P3VT03"/>
<dbReference type="Gene3D" id="1.10.30.50">
    <property type="match status" value="1"/>
</dbReference>
<keyword evidence="1" id="KW-0540">Nuclease</keyword>
<keyword evidence="1" id="KW-0378">Hydrolase</keyword>
<dbReference type="Proteomes" id="UP000274391">
    <property type="component" value="Unassembled WGS sequence"/>
</dbReference>
<comment type="caution">
    <text evidence="1">The sequence shown here is derived from an EMBL/GenBank/DDBJ whole genome shotgun (WGS) entry which is preliminary data.</text>
</comment>